<evidence type="ECO:0000256" key="3">
    <source>
        <dbReference type="SAM" id="MobiDB-lite"/>
    </source>
</evidence>
<keyword evidence="1 5" id="KW-0808">Transferase</keyword>
<dbReference type="PANTHER" id="PTHR43072">
    <property type="entry name" value="N-ACETYLTRANSFERASE"/>
    <property type="match status" value="1"/>
</dbReference>
<evidence type="ECO:0000256" key="1">
    <source>
        <dbReference type="ARBA" id="ARBA00022679"/>
    </source>
</evidence>
<dbReference type="GO" id="GO:0016747">
    <property type="term" value="F:acyltransferase activity, transferring groups other than amino-acyl groups"/>
    <property type="evidence" value="ECO:0007669"/>
    <property type="project" value="InterPro"/>
</dbReference>
<sequence length="220" mass="24670">MRAPAPRRGPPARRSAPWTARRGRREPRSTPPWPQPRGRGAPVSTRRPQPCHDGPVATIRAATPADLPAILEIHNEAIVNTTAIWDETPVDLADRVRWYETRIEAGHPVLVAEARGEVAGYASYGVFRPRESYRHTVENAVYVHHDHRRRGIARQLMVALLGHACDNPDVHVVLALIESGNTVSIELHEDLGFEQTGRLAEVGRKFDRWLDLTILRRVVG</sequence>
<feature type="domain" description="N-acetyltransferase" evidence="4">
    <location>
        <begin position="57"/>
        <end position="215"/>
    </location>
</feature>
<evidence type="ECO:0000313" key="6">
    <source>
        <dbReference type="Proteomes" id="UP000659061"/>
    </source>
</evidence>
<dbReference type="EMBL" id="JACWMT010000003">
    <property type="protein sequence ID" value="MBD1271711.1"/>
    <property type="molecule type" value="Genomic_DNA"/>
</dbReference>
<dbReference type="AlphaFoldDB" id="A0A8I0FZ94"/>
<dbReference type="InterPro" id="IPR016181">
    <property type="entry name" value="Acyl_CoA_acyltransferase"/>
</dbReference>
<evidence type="ECO:0000256" key="2">
    <source>
        <dbReference type="ARBA" id="ARBA00023315"/>
    </source>
</evidence>
<dbReference type="InterPro" id="IPR000182">
    <property type="entry name" value="GNAT_dom"/>
</dbReference>
<evidence type="ECO:0000259" key="4">
    <source>
        <dbReference type="PROSITE" id="PS51186"/>
    </source>
</evidence>
<name>A0A8I0FZ94_9ACTN</name>
<feature type="region of interest" description="Disordered" evidence="3">
    <location>
        <begin position="1"/>
        <end position="55"/>
    </location>
</feature>
<dbReference type="Proteomes" id="UP000659061">
    <property type="component" value="Unassembled WGS sequence"/>
</dbReference>
<dbReference type="Pfam" id="PF13420">
    <property type="entry name" value="Acetyltransf_4"/>
    <property type="match status" value="1"/>
</dbReference>
<dbReference type="PROSITE" id="PS51186">
    <property type="entry name" value="GNAT"/>
    <property type="match status" value="1"/>
</dbReference>
<feature type="compositionally biased region" description="Low complexity" evidence="3">
    <location>
        <begin position="1"/>
        <end position="17"/>
    </location>
</feature>
<gene>
    <name evidence="5" type="ORF">IDH50_15815</name>
</gene>
<dbReference type="SUPFAM" id="SSF55729">
    <property type="entry name" value="Acyl-CoA N-acyltransferases (Nat)"/>
    <property type="match status" value="1"/>
</dbReference>
<dbReference type="PANTHER" id="PTHR43072:SF23">
    <property type="entry name" value="UPF0039 PROTEIN C11D3.02C"/>
    <property type="match status" value="1"/>
</dbReference>
<organism evidence="5 6">
    <name type="scientific">Aeromicrobium tamlense</name>
    <dbReference type="NCBI Taxonomy" id="375541"/>
    <lineage>
        <taxon>Bacteria</taxon>
        <taxon>Bacillati</taxon>
        <taxon>Actinomycetota</taxon>
        <taxon>Actinomycetes</taxon>
        <taxon>Propionibacteriales</taxon>
        <taxon>Nocardioidaceae</taxon>
        <taxon>Aeromicrobium</taxon>
    </lineage>
</organism>
<protein>
    <submittedName>
        <fullName evidence="5">GNAT family N-acetyltransferase</fullName>
    </submittedName>
</protein>
<dbReference type="CDD" id="cd04301">
    <property type="entry name" value="NAT_SF"/>
    <property type="match status" value="1"/>
</dbReference>
<accession>A0A8I0FZ94</accession>
<proteinExistence type="predicted"/>
<comment type="caution">
    <text evidence="5">The sequence shown here is derived from an EMBL/GenBank/DDBJ whole genome shotgun (WGS) entry which is preliminary data.</text>
</comment>
<keyword evidence="2" id="KW-0012">Acyltransferase</keyword>
<reference evidence="5" key="1">
    <citation type="submission" date="2020-09" db="EMBL/GenBank/DDBJ databases">
        <title>Novel species in genus Aeromicrobium.</title>
        <authorList>
            <person name="Zhang G."/>
        </authorList>
    </citation>
    <scope>NUCLEOTIDE SEQUENCE</scope>
    <source>
        <strain evidence="5">SSW1-57</strain>
    </source>
</reference>
<dbReference type="Gene3D" id="3.40.630.30">
    <property type="match status" value="1"/>
</dbReference>
<evidence type="ECO:0000313" key="5">
    <source>
        <dbReference type="EMBL" id="MBD1271711.1"/>
    </source>
</evidence>